<evidence type="ECO:0000313" key="4">
    <source>
        <dbReference type="Proteomes" id="UP000031737"/>
    </source>
</evidence>
<reference evidence="3 4" key="1">
    <citation type="submission" date="2013-07" db="EMBL/GenBank/DDBJ databases">
        <authorList>
            <person name="Stoco P.H."/>
            <person name="Wagner G."/>
            <person name="Gerber A."/>
            <person name="Zaha A."/>
            <person name="Thompson C."/>
            <person name="Bartholomeu D.C."/>
            <person name="Luckemeyer D.D."/>
            <person name="Bahia D."/>
            <person name="Loreto E."/>
            <person name="Prestes E.B."/>
            <person name="Lima F.M."/>
            <person name="Rodrigues-Luiz G."/>
            <person name="Vallejo G.A."/>
            <person name="Filho J.F."/>
            <person name="Monteiro K.M."/>
            <person name="Tyler K.M."/>
            <person name="de Almeida L.G."/>
            <person name="Ortiz M.F."/>
            <person name="Siervo M.A."/>
            <person name="de Moraes M.H."/>
            <person name="Cunha O.L."/>
            <person name="Mendonca-Neto R."/>
            <person name="Silva R."/>
            <person name="Teixeira S.M."/>
            <person name="Murta S.M."/>
            <person name="Sincero T.C."/>
            <person name="Mendes T.A."/>
            <person name="Urmenyi T.P."/>
            <person name="Silva V.G."/>
            <person name="da Rocha W.D."/>
            <person name="Andersson B."/>
            <person name="Romanha A.J."/>
            <person name="Steindel M."/>
            <person name="de Vasconcelos A.T."/>
            <person name="Grisard E.C."/>
        </authorList>
    </citation>
    <scope>NUCLEOTIDE SEQUENCE [LARGE SCALE GENOMIC DNA]</scope>
    <source>
        <strain evidence="3 4">SC58</strain>
    </source>
</reference>
<dbReference type="PANTHER" id="PTHR21574:SF0">
    <property type="entry name" value="CENTROSOMAL PROTEIN OF 120 KDA"/>
    <property type="match status" value="1"/>
</dbReference>
<evidence type="ECO:0000256" key="2">
    <source>
        <dbReference type="SAM" id="MobiDB-lite"/>
    </source>
</evidence>
<dbReference type="VEuPathDB" id="TriTrypDB:TRSC58_00440"/>
<protein>
    <submittedName>
        <fullName evidence="3">Uncharacterized protein</fullName>
    </submittedName>
</protein>
<dbReference type="AlphaFoldDB" id="A0A061JE81"/>
<feature type="coiled-coil region" evidence="1">
    <location>
        <begin position="91"/>
        <end position="226"/>
    </location>
</feature>
<keyword evidence="4" id="KW-1185">Reference proteome</keyword>
<dbReference type="InterPro" id="IPR039893">
    <property type="entry name" value="CEP120-like"/>
</dbReference>
<keyword evidence="1" id="KW-0175">Coiled coil</keyword>
<evidence type="ECO:0000256" key="1">
    <source>
        <dbReference type="SAM" id="Coils"/>
    </source>
</evidence>
<dbReference type="GO" id="GO:0010564">
    <property type="term" value="P:regulation of cell cycle process"/>
    <property type="evidence" value="ECO:0007669"/>
    <property type="project" value="TreeGrafter"/>
</dbReference>
<accession>A0A061JE81</accession>
<feature type="region of interest" description="Disordered" evidence="2">
    <location>
        <begin position="1"/>
        <end position="62"/>
    </location>
</feature>
<organism evidence="3 4">
    <name type="scientific">Trypanosoma rangeli SC58</name>
    <dbReference type="NCBI Taxonomy" id="429131"/>
    <lineage>
        <taxon>Eukaryota</taxon>
        <taxon>Discoba</taxon>
        <taxon>Euglenozoa</taxon>
        <taxon>Kinetoplastea</taxon>
        <taxon>Metakinetoplastina</taxon>
        <taxon>Trypanosomatida</taxon>
        <taxon>Trypanosomatidae</taxon>
        <taxon>Trypanosoma</taxon>
        <taxon>Herpetosoma</taxon>
    </lineage>
</organism>
<sequence length="410" mass="46607">MSEMSASTSETYTQQSPTPISPKRAPSAAAVSGDPAATPTRSAPAAATETAVLAPGRREERKAAATVVADVRGTVEYRAAWDVELWKAIQTARLRRELEEQKKKALAALAKFVKSREQQATESCELRERESGRREQRLVEEEKNIEKRKWRLAEMEKDLRNIRQQLAEARRRAEAEAQAEVRRAKEDAAHAVALQEQRIQAAEAHTKRAEERLQQTQRDYLMLSEEFHRFRTRELSAPPEKPASIETRLRTEFAMEQQALQDRLERRHAEREEQLTRRCRELEEENKRLTALATKRKEQIRRGMEEVARLTSVNNALEDRIRQRSAKDTTAEAADGIKTEKKVVVGDATPPIPAVDVLPIAEEIERLRCERRAILEGSAGALDKDSDVVRCLDARINDMLERLNGRGPSL</sequence>
<evidence type="ECO:0000313" key="3">
    <source>
        <dbReference type="EMBL" id="ESL11802.1"/>
    </source>
</evidence>
<feature type="compositionally biased region" description="Polar residues" evidence="2">
    <location>
        <begin position="1"/>
        <end position="18"/>
    </location>
</feature>
<feature type="compositionally biased region" description="Low complexity" evidence="2">
    <location>
        <begin position="35"/>
        <end position="55"/>
    </location>
</feature>
<name>A0A061JE81_TRYRA</name>
<dbReference type="PANTHER" id="PTHR21574">
    <property type="entry name" value="CENTROSOMAL PROTEIN OF 120 KDA"/>
    <property type="match status" value="1"/>
</dbReference>
<dbReference type="Proteomes" id="UP000031737">
    <property type="component" value="Unassembled WGS sequence"/>
</dbReference>
<dbReference type="OrthoDB" id="332250at2759"/>
<gene>
    <name evidence="3" type="ORF">TRSC58_00440</name>
</gene>
<dbReference type="EMBL" id="AUPL01000440">
    <property type="protein sequence ID" value="ESL11802.1"/>
    <property type="molecule type" value="Genomic_DNA"/>
</dbReference>
<proteinExistence type="predicted"/>
<comment type="caution">
    <text evidence="3">The sequence shown here is derived from an EMBL/GenBank/DDBJ whole genome shotgun (WGS) entry which is preliminary data.</text>
</comment>
<feature type="coiled-coil region" evidence="1">
    <location>
        <begin position="265"/>
        <end position="302"/>
    </location>
</feature>
<dbReference type="GO" id="GO:0005815">
    <property type="term" value="C:microtubule organizing center"/>
    <property type="evidence" value="ECO:0007669"/>
    <property type="project" value="TreeGrafter"/>
</dbReference>